<dbReference type="Gene3D" id="1.10.3730.20">
    <property type="match status" value="1"/>
</dbReference>
<evidence type="ECO:0000313" key="8">
    <source>
        <dbReference type="EMBL" id="QHT87311.1"/>
    </source>
</evidence>
<evidence type="ECO:0000256" key="6">
    <source>
        <dbReference type="SAM" id="Phobius"/>
    </source>
</evidence>
<evidence type="ECO:0000259" key="7">
    <source>
        <dbReference type="Pfam" id="PF00892"/>
    </source>
</evidence>
<feature type="domain" description="EamA" evidence="7">
    <location>
        <begin position="4"/>
        <end position="141"/>
    </location>
</feature>
<dbReference type="InterPro" id="IPR037185">
    <property type="entry name" value="EmrE-like"/>
</dbReference>
<comment type="subcellular location">
    <subcellularLocation>
        <location evidence="1">Cell membrane</location>
        <topology evidence="1">Multi-pass membrane protein</topology>
    </subcellularLocation>
</comment>
<feature type="transmembrane region" description="Helical" evidence="6">
    <location>
        <begin position="123"/>
        <end position="142"/>
    </location>
</feature>
<dbReference type="AlphaFoldDB" id="A0A6C0I2T4"/>
<dbReference type="SUPFAM" id="SSF103481">
    <property type="entry name" value="Multidrug resistance efflux transporter EmrE"/>
    <property type="match status" value="1"/>
</dbReference>
<dbReference type="EMBL" id="MN740086">
    <property type="protein sequence ID" value="QHT87311.1"/>
    <property type="molecule type" value="Genomic_DNA"/>
</dbReference>
<feature type="transmembrane region" description="Helical" evidence="6">
    <location>
        <begin position="6"/>
        <end position="22"/>
    </location>
</feature>
<proteinExistence type="predicted"/>
<feature type="transmembrane region" description="Helical" evidence="6">
    <location>
        <begin position="29"/>
        <end position="49"/>
    </location>
</feature>
<dbReference type="InterPro" id="IPR050638">
    <property type="entry name" value="AA-Vitamin_Transporters"/>
</dbReference>
<sequence length="143" mass="16349">MQPYIFISLFIAFLWGLHPIVIKRLLEKFNYFTILFFTNTVMFTCVLLLCYSNTSSFIDDLSIIDTQDLLTLMIVPIFTAFIGNYLYYNVLKTHESSIVSALVYSAPVFTLILAHLFTNERLTLHSILGILMVSVGVILISLH</sequence>
<evidence type="ECO:0000256" key="4">
    <source>
        <dbReference type="ARBA" id="ARBA00022989"/>
    </source>
</evidence>
<feature type="transmembrane region" description="Helical" evidence="6">
    <location>
        <begin position="99"/>
        <end position="117"/>
    </location>
</feature>
<reference evidence="8" key="1">
    <citation type="journal article" date="2020" name="Nature">
        <title>Giant virus diversity and host interactions through global metagenomics.</title>
        <authorList>
            <person name="Schulz F."/>
            <person name="Roux S."/>
            <person name="Paez-Espino D."/>
            <person name="Jungbluth S."/>
            <person name="Walsh D.A."/>
            <person name="Denef V.J."/>
            <person name="McMahon K.D."/>
            <person name="Konstantinidis K.T."/>
            <person name="Eloe-Fadrosh E.A."/>
            <person name="Kyrpides N.C."/>
            <person name="Woyke T."/>
        </authorList>
    </citation>
    <scope>NUCLEOTIDE SEQUENCE</scope>
    <source>
        <strain evidence="8">GVMAG-M-3300023184-190</strain>
    </source>
</reference>
<keyword evidence="5 6" id="KW-0472">Membrane</keyword>
<protein>
    <recommendedName>
        <fullName evidence="7">EamA domain-containing protein</fullName>
    </recommendedName>
</protein>
<dbReference type="GO" id="GO:0005886">
    <property type="term" value="C:plasma membrane"/>
    <property type="evidence" value="ECO:0007669"/>
    <property type="project" value="UniProtKB-SubCell"/>
</dbReference>
<dbReference type="PANTHER" id="PTHR32322:SF18">
    <property type="entry name" value="S-ADENOSYLMETHIONINE_S-ADENOSYLHOMOCYSTEINE TRANSPORTER"/>
    <property type="match status" value="1"/>
</dbReference>
<evidence type="ECO:0000256" key="3">
    <source>
        <dbReference type="ARBA" id="ARBA00022692"/>
    </source>
</evidence>
<keyword evidence="2" id="KW-1003">Cell membrane</keyword>
<organism evidence="8">
    <name type="scientific">viral metagenome</name>
    <dbReference type="NCBI Taxonomy" id="1070528"/>
    <lineage>
        <taxon>unclassified sequences</taxon>
        <taxon>metagenomes</taxon>
        <taxon>organismal metagenomes</taxon>
    </lineage>
</organism>
<dbReference type="InterPro" id="IPR000620">
    <property type="entry name" value="EamA_dom"/>
</dbReference>
<accession>A0A6C0I2T4</accession>
<keyword evidence="3 6" id="KW-0812">Transmembrane</keyword>
<evidence type="ECO:0000256" key="1">
    <source>
        <dbReference type="ARBA" id="ARBA00004651"/>
    </source>
</evidence>
<feature type="transmembrane region" description="Helical" evidence="6">
    <location>
        <begin position="69"/>
        <end position="87"/>
    </location>
</feature>
<evidence type="ECO:0000256" key="5">
    <source>
        <dbReference type="ARBA" id="ARBA00023136"/>
    </source>
</evidence>
<dbReference type="Pfam" id="PF00892">
    <property type="entry name" value="EamA"/>
    <property type="match status" value="1"/>
</dbReference>
<keyword evidence="4 6" id="KW-1133">Transmembrane helix</keyword>
<name>A0A6C0I2T4_9ZZZZ</name>
<evidence type="ECO:0000256" key="2">
    <source>
        <dbReference type="ARBA" id="ARBA00022475"/>
    </source>
</evidence>
<dbReference type="PANTHER" id="PTHR32322">
    <property type="entry name" value="INNER MEMBRANE TRANSPORTER"/>
    <property type="match status" value="1"/>
</dbReference>